<dbReference type="PANTHER" id="PTHR16943:SF8">
    <property type="entry name" value="2-METHYLCITRATE DEHYDRATASE"/>
    <property type="match status" value="1"/>
</dbReference>
<organism evidence="4 5">
    <name type="scientific">Lucifera butyrica</name>
    <dbReference type="NCBI Taxonomy" id="1351585"/>
    <lineage>
        <taxon>Bacteria</taxon>
        <taxon>Bacillati</taxon>
        <taxon>Bacillota</taxon>
        <taxon>Negativicutes</taxon>
        <taxon>Veillonellales</taxon>
        <taxon>Veillonellaceae</taxon>
        <taxon>Lucifera</taxon>
    </lineage>
</organism>
<comment type="similarity">
    <text evidence="1">Belongs to the PrpD family.</text>
</comment>
<accession>A0A498R6X6</accession>
<dbReference type="InterPro" id="IPR042183">
    <property type="entry name" value="MmgE/PrpD_sf_1"/>
</dbReference>
<dbReference type="AlphaFoldDB" id="A0A498R6X6"/>
<feature type="domain" description="MmgE/PrpD C-terminal" evidence="3">
    <location>
        <begin position="264"/>
        <end position="390"/>
    </location>
</feature>
<dbReference type="InterPro" id="IPR036148">
    <property type="entry name" value="MmgE/PrpD_sf"/>
</dbReference>
<evidence type="ECO:0000256" key="1">
    <source>
        <dbReference type="ARBA" id="ARBA00006174"/>
    </source>
</evidence>
<protein>
    <submittedName>
        <fullName evidence="4">Mmge/prpd</fullName>
    </submittedName>
</protein>
<dbReference type="PANTHER" id="PTHR16943">
    <property type="entry name" value="2-METHYLCITRATE DEHYDRATASE-RELATED"/>
    <property type="match status" value="1"/>
</dbReference>
<reference evidence="4 5" key="1">
    <citation type="submission" date="2018-06" db="EMBL/GenBank/DDBJ databases">
        <authorList>
            <person name="Strepis N."/>
        </authorList>
    </citation>
    <scope>NUCLEOTIDE SEQUENCE [LARGE SCALE GENOMIC DNA]</scope>
    <source>
        <strain evidence="4">LUCI</strain>
    </source>
</reference>
<sequence length="445" mass="48837">MNSQEKIANFIEKMEDISIPEEILHDIKYRVVDWLGCAVIGKSYPQSHIAGQFVEECNQQEEVLVIGSKEKVSLLDGIFLNGIMGHVAELDDGHRVAIGHPGSVTVPVALGFGERYGCSEMDFLKAVLVGYEVFIRLGCVVNPSHYHYWHTTGTCGTFAAAATAAYLLKLNHKQIVNALGIAGTMASGLQQTFGTYAKSLNIGQACRNGGLAALLAQRGFTGPADIIMGPKGFVRATSVDATEEPLNEINQMRFLANTAFYKIYASCGHTNSPLDAVFHILNNRRIIAEEVRKISVETYKTSVEITGRLACETEDQAKFSLPYCIAIAILYGKVSLNEFKPEILHSKEVLALAEKVSVAESPAATAAFPERQAKVSIYLTNGECICKEILHSNDTPDYNQIESKFLEAIRYSGYGETFAKSFLTTILALDHEDSLDNLQDPIRRI</sequence>
<evidence type="ECO:0000313" key="4">
    <source>
        <dbReference type="EMBL" id="VBB07111.1"/>
    </source>
</evidence>
<dbReference type="InterPro" id="IPR005656">
    <property type="entry name" value="MmgE_PrpD"/>
</dbReference>
<dbReference type="Pfam" id="PF03972">
    <property type="entry name" value="MmgE_PrpD_N"/>
    <property type="match status" value="1"/>
</dbReference>
<dbReference type="EMBL" id="UPPP01000072">
    <property type="protein sequence ID" value="VBB07111.1"/>
    <property type="molecule type" value="Genomic_DNA"/>
</dbReference>
<dbReference type="InterPro" id="IPR045336">
    <property type="entry name" value="MmgE_PrpD_N"/>
</dbReference>
<dbReference type="Gene3D" id="3.30.1330.120">
    <property type="entry name" value="2-methylcitrate dehydratase PrpD"/>
    <property type="match status" value="1"/>
</dbReference>
<dbReference type="Gene3D" id="1.10.4100.10">
    <property type="entry name" value="2-methylcitrate dehydratase PrpD"/>
    <property type="match status" value="1"/>
</dbReference>
<keyword evidence="5" id="KW-1185">Reference proteome</keyword>
<dbReference type="RefSeq" id="WP_122628059.1">
    <property type="nucleotide sequence ID" value="NZ_UPPP01000072.1"/>
</dbReference>
<dbReference type="Pfam" id="PF19305">
    <property type="entry name" value="MmgE_PrpD_C"/>
    <property type="match status" value="1"/>
</dbReference>
<dbReference type="Proteomes" id="UP000277811">
    <property type="component" value="Unassembled WGS sequence"/>
</dbReference>
<dbReference type="OrthoDB" id="9791416at2"/>
<dbReference type="GO" id="GO:0016829">
    <property type="term" value="F:lyase activity"/>
    <property type="evidence" value="ECO:0007669"/>
    <property type="project" value="InterPro"/>
</dbReference>
<evidence type="ECO:0000259" key="2">
    <source>
        <dbReference type="Pfam" id="PF03972"/>
    </source>
</evidence>
<gene>
    <name evidence="4" type="ORF">LUCI_2355</name>
</gene>
<feature type="domain" description="MmgE/PrpD N-terminal" evidence="2">
    <location>
        <begin position="5"/>
        <end position="240"/>
    </location>
</feature>
<dbReference type="SUPFAM" id="SSF103378">
    <property type="entry name" value="2-methylcitrate dehydratase PrpD"/>
    <property type="match status" value="1"/>
</dbReference>
<name>A0A498R6X6_9FIRM</name>
<proteinExistence type="inferred from homology"/>
<evidence type="ECO:0000259" key="3">
    <source>
        <dbReference type="Pfam" id="PF19305"/>
    </source>
</evidence>
<dbReference type="InterPro" id="IPR045337">
    <property type="entry name" value="MmgE_PrpD_C"/>
</dbReference>
<evidence type="ECO:0000313" key="5">
    <source>
        <dbReference type="Proteomes" id="UP000277811"/>
    </source>
</evidence>
<dbReference type="InterPro" id="IPR042188">
    <property type="entry name" value="MmgE/PrpD_sf_2"/>
</dbReference>